<evidence type="ECO:0000256" key="1">
    <source>
        <dbReference type="SAM" id="Phobius"/>
    </source>
</evidence>
<keyword evidence="3" id="KW-1185">Reference proteome</keyword>
<keyword evidence="1" id="KW-0472">Membrane</keyword>
<evidence type="ECO:0000313" key="3">
    <source>
        <dbReference type="Proteomes" id="UP000824782"/>
    </source>
</evidence>
<keyword evidence="1" id="KW-0812">Transmembrane</keyword>
<dbReference type="Proteomes" id="UP000824782">
    <property type="component" value="Unassembled WGS sequence"/>
</dbReference>
<feature type="transmembrane region" description="Helical" evidence="1">
    <location>
        <begin position="37"/>
        <end position="56"/>
    </location>
</feature>
<sequence length="101" mass="11588">MQNSMSCKDTKHLDFSRTDRAHDVQHSVEGTAMAGGHFGFVFPSPPSLFFSFFFFCQPQKIKKKKNCVANSTTAEKERKKKNSRYFYITRCGKNPEPITLT</sequence>
<organism evidence="2 3">
    <name type="scientific">Engystomops pustulosus</name>
    <name type="common">Tungara frog</name>
    <name type="synonym">Physalaemus pustulosus</name>
    <dbReference type="NCBI Taxonomy" id="76066"/>
    <lineage>
        <taxon>Eukaryota</taxon>
        <taxon>Metazoa</taxon>
        <taxon>Chordata</taxon>
        <taxon>Craniata</taxon>
        <taxon>Vertebrata</taxon>
        <taxon>Euteleostomi</taxon>
        <taxon>Amphibia</taxon>
        <taxon>Batrachia</taxon>
        <taxon>Anura</taxon>
        <taxon>Neobatrachia</taxon>
        <taxon>Hyloidea</taxon>
        <taxon>Leptodactylidae</taxon>
        <taxon>Leiuperinae</taxon>
        <taxon>Engystomops</taxon>
    </lineage>
</organism>
<dbReference type="EMBL" id="WNYA01000003">
    <property type="protein sequence ID" value="KAG8584050.1"/>
    <property type="molecule type" value="Genomic_DNA"/>
</dbReference>
<name>A0AAV7CGC9_ENGPU</name>
<gene>
    <name evidence="2" type="ORF">GDO81_008659</name>
</gene>
<evidence type="ECO:0000313" key="2">
    <source>
        <dbReference type="EMBL" id="KAG8584050.1"/>
    </source>
</evidence>
<dbReference type="AlphaFoldDB" id="A0AAV7CGC9"/>
<accession>A0AAV7CGC9</accession>
<proteinExistence type="predicted"/>
<comment type="caution">
    <text evidence="2">The sequence shown here is derived from an EMBL/GenBank/DDBJ whole genome shotgun (WGS) entry which is preliminary data.</text>
</comment>
<keyword evidence="1" id="KW-1133">Transmembrane helix</keyword>
<reference evidence="2" key="1">
    <citation type="thesis" date="2020" institute="ProQuest LLC" country="789 East Eisenhower Parkway, Ann Arbor, MI, USA">
        <title>Comparative Genomics and Chromosome Evolution.</title>
        <authorList>
            <person name="Mudd A.B."/>
        </authorList>
    </citation>
    <scope>NUCLEOTIDE SEQUENCE</scope>
    <source>
        <strain evidence="2">237g6f4</strain>
        <tissue evidence="2">Blood</tissue>
    </source>
</reference>
<protein>
    <submittedName>
        <fullName evidence="2">Uncharacterized protein</fullName>
    </submittedName>
</protein>